<protein>
    <recommendedName>
        <fullName evidence="8">ATP synthase subunit delta</fullName>
    </recommendedName>
    <alternativeName>
        <fullName evidence="8">ATP synthase F(1) sector subunit delta</fullName>
    </alternativeName>
    <alternativeName>
        <fullName evidence="8">F-type ATPase subunit delta</fullName>
        <shortName evidence="8">F-ATPase subunit delta</shortName>
    </alternativeName>
</protein>
<dbReference type="PRINTS" id="PR00125">
    <property type="entry name" value="ATPASEDELTA"/>
</dbReference>
<keyword evidence="6 8" id="KW-0139">CF(1)</keyword>
<dbReference type="AlphaFoldDB" id="A0A1I2SQU3"/>
<gene>
    <name evidence="8" type="primary">atpH</name>
    <name evidence="9" type="ORF">SAMN05660282_01151</name>
</gene>
<evidence type="ECO:0000256" key="4">
    <source>
        <dbReference type="ARBA" id="ARBA00023065"/>
    </source>
</evidence>
<dbReference type="RefSeq" id="WP_092285324.1">
    <property type="nucleotide sequence ID" value="NZ_FOPJ01000005.1"/>
</dbReference>
<proteinExistence type="inferred from homology"/>
<evidence type="ECO:0000256" key="5">
    <source>
        <dbReference type="ARBA" id="ARBA00023136"/>
    </source>
</evidence>
<dbReference type="OrthoDB" id="5242917at2"/>
<dbReference type="InterPro" id="IPR026015">
    <property type="entry name" value="ATP_synth_OSCP/delta_N_sf"/>
</dbReference>
<evidence type="ECO:0000313" key="10">
    <source>
        <dbReference type="Proteomes" id="UP000199065"/>
    </source>
</evidence>
<name>A0A1I2SQU3_9CORY</name>
<comment type="subcellular location">
    <subcellularLocation>
        <location evidence="8">Cell membrane</location>
        <topology evidence="8">Peripheral membrane protein</topology>
    </subcellularLocation>
    <subcellularLocation>
        <location evidence="1">Membrane</location>
    </subcellularLocation>
</comment>
<dbReference type="STRING" id="185761.SAMN05660282_01151"/>
<keyword evidence="4 8" id="KW-0406">Ion transport</keyword>
<evidence type="ECO:0000313" key="9">
    <source>
        <dbReference type="EMBL" id="SFG52526.1"/>
    </source>
</evidence>
<evidence type="ECO:0000256" key="6">
    <source>
        <dbReference type="ARBA" id="ARBA00023196"/>
    </source>
</evidence>
<comment type="function">
    <text evidence="8">F(1)F(0) ATP synthase produces ATP from ADP in the presence of a proton or sodium gradient. F-type ATPases consist of two structural domains, F(1) containing the extramembraneous catalytic core and F(0) containing the membrane proton channel, linked together by a central stalk and a peripheral stalk. During catalysis, ATP synthesis in the catalytic domain of F(1) is coupled via a rotary mechanism of the central stalk subunits to proton translocation.</text>
</comment>
<dbReference type="PANTHER" id="PTHR11910">
    <property type="entry name" value="ATP SYNTHASE DELTA CHAIN"/>
    <property type="match status" value="1"/>
</dbReference>
<keyword evidence="7 8" id="KW-0066">ATP synthesis</keyword>
<dbReference type="GO" id="GO:0046933">
    <property type="term" value="F:proton-transporting ATP synthase activity, rotational mechanism"/>
    <property type="evidence" value="ECO:0007669"/>
    <property type="project" value="UniProtKB-UniRule"/>
</dbReference>
<evidence type="ECO:0000256" key="2">
    <source>
        <dbReference type="ARBA" id="ARBA00022448"/>
    </source>
</evidence>
<keyword evidence="10" id="KW-1185">Reference proteome</keyword>
<dbReference type="GO" id="GO:0005886">
    <property type="term" value="C:plasma membrane"/>
    <property type="evidence" value="ECO:0007669"/>
    <property type="project" value="UniProtKB-SubCell"/>
</dbReference>
<comment type="function">
    <text evidence="8">This protein is part of the stalk that links CF(0) to CF(1). It either transmits conformational changes from CF(0) to CF(1) or is implicated in proton conduction.</text>
</comment>
<dbReference type="InterPro" id="IPR000711">
    <property type="entry name" value="ATPase_OSCP/dsu"/>
</dbReference>
<sequence length="274" mass="28838">MHAASRDALAKASTNLDTTLSGVGEEHALAEGATVGNELFEVVEILDGDRALRVAVADAAAPADKRTGLIDAVFGGRVSGSTLNVLKAAATEVWSTPREFRSGLVELGRRSLLRAAEKQGQLGQVEDELFRLSRILDQEPSLTQLLSDRTATAERKRSLLASVLYGKVTAVTEALALQAIGRPAHNPIDDIANLAKTAAGLQGRTIAQVTAATELNEGQQAALAEKLGRIYGRAMSIHSEVDPSLLGGMTIRVGDEVIDGSTAGKLERLRANLA</sequence>
<keyword evidence="5 8" id="KW-0472">Membrane</keyword>
<keyword evidence="3 8" id="KW-0375">Hydrogen ion transport</keyword>
<dbReference type="HAMAP" id="MF_01416">
    <property type="entry name" value="ATP_synth_delta_bact"/>
    <property type="match status" value="1"/>
</dbReference>
<reference evidence="9 10" key="1">
    <citation type="submission" date="2016-10" db="EMBL/GenBank/DDBJ databases">
        <authorList>
            <person name="de Groot N.N."/>
        </authorList>
    </citation>
    <scope>NUCLEOTIDE SEQUENCE [LARGE SCALE GENOMIC DNA]</scope>
    <source>
        <strain>J11</strain>
        <strain evidence="10">PG 39</strain>
    </source>
</reference>
<dbReference type="PROSITE" id="PS00389">
    <property type="entry name" value="ATPASE_DELTA"/>
    <property type="match status" value="1"/>
</dbReference>
<organism evidence="9 10">
    <name type="scientific">Corynebacterium spheniscorum</name>
    <dbReference type="NCBI Taxonomy" id="185761"/>
    <lineage>
        <taxon>Bacteria</taxon>
        <taxon>Bacillati</taxon>
        <taxon>Actinomycetota</taxon>
        <taxon>Actinomycetes</taxon>
        <taxon>Mycobacteriales</taxon>
        <taxon>Corynebacteriaceae</taxon>
        <taxon>Corynebacterium</taxon>
    </lineage>
</organism>
<evidence type="ECO:0000256" key="1">
    <source>
        <dbReference type="ARBA" id="ARBA00004370"/>
    </source>
</evidence>
<keyword evidence="8" id="KW-1003">Cell membrane</keyword>
<dbReference type="GO" id="GO:0045259">
    <property type="term" value="C:proton-transporting ATP synthase complex"/>
    <property type="evidence" value="ECO:0007669"/>
    <property type="project" value="UniProtKB-KW"/>
</dbReference>
<dbReference type="NCBIfam" id="TIGR01145">
    <property type="entry name" value="ATP_synt_delta"/>
    <property type="match status" value="1"/>
</dbReference>
<comment type="similarity">
    <text evidence="8">Belongs to the ATPase delta chain family.</text>
</comment>
<keyword evidence="2 8" id="KW-0813">Transport</keyword>
<dbReference type="Gene3D" id="1.10.520.20">
    <property type="entry name" value="N-terminal domain of the delta subunit of the F1F0-ATP synthase"/>
    <property type="match status" value="1"/>
</dbReference>
<dbReference type="NCBIfam" id="NF009967">
    <property type="entry name" value="PRK13430.1"/>
    <property type="match status" value="1"/>
</dbReference>
<evidence type="ECO:0000256" key="3">
    <source>
        <dbReference type="ARBA" id="ARBA00022781"/>
    </source>
</evidence>
<dbReference type="EMBL" id="FOPJ01000005">
    <property type="protein sequence ID" value="SFG52526.1"/>
    <property type="molecule type" value="Genomic_DNA"/>
</dbReference>
<dbReference type="Pfam" id="PF00213">
    <property type="entry name" value="OSCP"/>
    <property type="match status" value="1"/>
</dbReference>
<dbReference type="SUPFAM" id="SSF47928">
    <property type="entry name" value="N-terminal domain of the delta subunit of the F1F0-ATP synthase"/>
    <property type="match status" value="1"/>
</dbReference>
<dbReference type="Proteomes" id="UP000199065">
    <property type="component" value="Unassembled WGS sequence"/>
</dbReference>
<accession>A0A1I2SQU3</accession>
<dbReference type="InterPro" id="IPR020781">
    <property type="entry name" value="ATPase_OSCP/d_CS"/>
</dbReference>
<evidence type="ECO:0000256" key="8">
    <source>
        <dbReference type="HAMAP-Rule" id="MF_01416"/>
    </source>
</evidence>
<evidence type="ECO:0000256" key="7">
    <source>
        <dbReference type="ARBA" id="ARBA00023310"/>
    </source>
</evidence>